<organism evidence="1">
    <name type="scientific">Ensete ventricosum</name>
    <name type="common">Abyssinian banana</name>
    <name type="synonym">Musa ensete</name>
    <dbReference type="NCBI Taxonomy" id="4639"/>
    <lineage>
        <taxon>Eukaryota</taxon>
        <taxon>Viridiplantae</taxon>
        <taxon>Streptophyta</taxon>
        <taxon>Embryophyta</taxon>
        <taxon>Tracheophyta</taxon>
        <taxon>Spermatophyta</taxon>
        <taxon>Magnoliopsida</taxon>
        <taxon>Liliopsida</taxon>
        <taxon>Zingiberales</taxon>
        <taxon>Musaceae</taxon>
        <taxon>Ensete</taxon>
    </lineage>
</organism>
<dbReference type="Proteomes" id="UP000290560">
    <property type="component" value="Unassembled WGS sequence"/>
</dbReference>
<evidence type="ECO:0000313" key="1">
    <source>
        <dbReference type="EMBL" id="RZR74928.1"/>
    </source>
</evidence>
<gene>
    <name evidence="1" type="ORF">BHM03_00046333</name>
</gene>
<name>A0A445ML41_ENSVE</name>
<dbReference type="AlphaFoldDB" id="A0A445ML41"/>
<reference evidence="1" key="1">
    <citation type="journal article" date="2018" name="Data Brief">
        <title>Genome sequence data from 17 accessions of Ensete ventricosum, a staple food crop for millions in Ethiopia.</title>
        <authorList>
            <person name="Yemataw Z."/>
            <person name="Muzemil S."/>
            <person name="Ambachew D."/>
            <person name="Tripathi L."/>
            <person name="Tesfaye K."/>
            <person name="Chala A."/>
            <person name="Farbos A."/>
            <person name="O'Neill P."/>
            <person name="Moore K."/>
            <person name="Grant M."/>
            <person name="Studholme D.J."/>
        </authorList>
    </citation>
    <scope>NUCLEOTIDE SEQUENCE [LARGE SCALE GENOMIC DNA]</scope>
    <source>
        <tissue evidence="1">Leaf</tissue>
    </source>
</reference>
<sequence>MEVGADQGMEKVAALTVENMVGEEVVEVELATVVGMEVGADQGLEKVVDLGMEKVTAITVENMEGAGVVEVAMEVGADQGMEKVAALTVENMVGEEVELATVVGMEVGADQGMAQVAGLGMGKVGAITAEGMEGAAAVTSAVAMEMGTDQDMEKVVGPAKVVALMVEGTGRAVEVAAEGTVVEAAGGTRSPQSLCTRSYEALTWQQNTMARCCYIASPRCTL</sequence>
<protein>
    <submittedName>
        <fullName evidence="1">Uncharacterized protein</fullName>
    </submittedName>
</protein>
<dbReference type="EMBL" id="KV876463">
    <property type="protein sequence ID" value="RZR74928.1"/>
    <property type="molecule type" value="Genomic_DNA"/>
</dbReference>
<proteinExistence type="predicted"/>
<accession>A0A445ML41</accession>